<evidence type="ECO:0000256" key="2">
    <source>
        <dbReference type="ARBA" id="ARBA00023043"/>
    </source>
</evidence>
<accession>A0A1S4F5P9</accession>
<dbReference type="PANTHER" id="PTHR24123:SF33">
    <property type="entry name" value="PROTEIN HOS4"/>
    <property type="match status" value="1"/>
</dbReference>
<reference evidence="3 4" key="1">
    <citation type="submission" date="2017-06" db="EMBL/GenBank/DDBJ databases">
        <title>Aedes aegypti genome working group (AGWG) sequencing and assembly.</title>
        <authorList>
            <consortium name="Aedes aegypti Genome Working Group (AGWG)"/>
            <person name="Matthews B.J."/>
        </authorList>
    </citation>
    <scope>NUCLEOTIDE SEQUENCE [LARGE SCALE GENOMIC DNA]</scope>
    <source>
        <strain evidence="3 4">LVP_AGWG</strain>
    </source>
</reference>
<keyword evidence="4" id="KW-1185">Reference proteome</keyword>
<dbReference type="SUPFAM" id="SSF48403">
    <property type="entry name" value="Ankyrin repeat"/>
    <property type="match status" value="2"/>
</dbReference>
<dbReference type="EnsemblMetazoa" id="AAEL003738-RA">
    <property type="protein sequence ID" value="AAEL003738-PA"/>
    <property type="gene ID" value="AAEL003738"/>
</dbReference>
<dbReference type="Proteomes" id="UP000008820">
    <property type="component" value="Chromosome 2"/>
</dbReference>
<dbReference type="Pfam" id="PF12796">
    <property type="entry name" value="Ank_2"/>
    <property type="match status" value="1"/>
</dbReference>
<evidence type="ECO:0000256" key="1">
    <source>
        <dbReference type="ARBA" id="ARBA00022737"/>
    </source>
</evidence>
<proteinExistence type="predicted"/>
<dbReference type="InterPro" id="IPR036770">
    <property type="entry name" value="Ankyrin_rpt-contain_sf"/>
</dbReference>
<dbReference type="AlphaFoldDB" id="A0A1S4F5P9"/>
<reference evidence="3" key="2">
    <citation type="submission" date="2020-05" db="UniProtKB">
        <authorList>
            <consortium name="EnsemblMetazoa"/>
        </authorList>
    </citation>
    <scope>IDENTIFICATION</scope>
    <source>
        <strain evidence="3">LVP_AGWG</strain>
    </source>
</reference>
<dbReference type="PROSITE" id="PS50088">
    <property type="entry name" value="ANK_REPEAT"/>
    <property type="match status" value="3"/>
</dbReference>
<dbReference type="InParanoid" id="A0A1S4F5P9"/>
<evidence type="ECO:0000313" key="3">
    <source>
        <dbReference type="EnsemblMetazoa" id="AAEL003738-PA"/>
    </source>
</evidence>
<protein>
    <submittedName>
        <fullName evidence="3">Uncharacterized protein</fullName>
    </submittedName>
</protein>
<dbReference type="SMART" id="SM00248">
    <property type="entry name" value="ANK"/>
    <property type="match status" value="8"/>
</dbReference>
<gene>
    <name evidence="3" type="primary">5578870</name>
</gene>
<keyword evidence="1" id="KW-0677">Repeat</keyword>
<organism evidence="3 4">
    <name type="scientific">Aedes aegypti</name>
    <name type="common">Yellowfever mosquito</name>
    <name type="synonym">Culex aegypti</name>
    <dbReference type="NCBI Taxonomy" id="7159"/>
    <lineage>
        <taxon>Eukaryota</taxon>
        <taxon>Metazoa</taxon>
        <taxon>Ecdysozoa</taxon>
        <taxon>Arthropoda</taxon>
        <taxon>Hexapoda</taxon>
        <taxon>Insecta</taxon>
        <taxon>Pterygota</taxon>
        <taxon>Neoptera</taxon>
        <taxon>Endopterygota</taxon>
        <taxon>Diptera</taxon>
        <taxon>Nematocera</taxon>
        <taxon>Culicoidea</taxon>
        <taxon>Culicidae</taxon>
        <taxon>Culicinae</taxon>
        <taxon>Aedini</taxon>
        <taxon>Aedes</taxon>
        <taxon>Stegomyia</taxon>
    </lineage>
</organism>
<dbReference type="InterPro" id="IPR002110">
    <property type="entry name" value="Ankyrin_rpt"/>
</dbReference>
<sequence length="901" mass="104160">MEEQEEDLEMGFGLFDDYPEVKPCRKQIDAFEATGQRKLDDTPINIYEPVKGGTYLHCAIRKGDQSLIDTYVAAYQTDFDKIKCYLIKKYQWNAGDKIWLRKHNLIAVGEEQCRRCKELEVNSGKDNDMKNAVFVCLQTPIDGEEVAIIHADEHNRLVVCKTVRELLPNGILSWNYTGAKKDPYQRGETFIELAASLGKNTVVSKLYEFGAALSLPDHCPLLAACANHRKDTIRWLLTEHFDDFDCTQRNSNQMNAFLVLMQRNHTEIIDFVMQKMINYRMKYYNEAESEAFKRIFHYENPELSSLSSLTYLRNGPMRGKIAEYITHYKLDLSYQWKDVTILVCLMCRNIAVDYCWSEIRKNPKLLGLIAYNDTTVLHELIRMGKIDNLPETYRLHPEVKQFYENDGGINLLREMFSSERLESLTFILENHKKFLLNNLDKLRENVVFCSYNNLEFYWKNGDILAEHFPMLAAEIKEEKQKDPEIYPGHDLQVAFHNFDLEFNKSSIVGKDKTLPLSSIKGIKGLTLLHFAVDKDNRSWFIDLLNAGCDIDAKDDEGNLPIHYVRSLDMFNLIIEKHPEGPSLVHRTNSEGYTVLHKVCSLRMDRNLLCSLLERVIECGANVNQLTEKGESTAFMIGSCTGLDILRKHNVDLEVVNNEGNNALDCHLRHRNVCMGNALLPLMHKLPSFKNHAHKYLECFLASTRDFFSCDYQSFLESNPETTKIIFDSLYKYSPEEASRLFCKACGSAHIFITEKFLEFDYDLDYNYKDDYDYTPIIGLCSYMERPNVHLMRKLLEKGVDLDHRNQWGRNALLVLINGFRSARWYGHDVGSVQLLLDHGAQINSSDDDGNTALHYAFMNEDWELVEMLVENGADLSAKNKEGKIPLETTSLMYRELFGFMQ</sequence>
<dbReference type="VEuPathDB" id="VectorBase:AAEL003738"/>
<name>A0A1S4F5P9_AEDAE</name>
<evidence type="ECO:0000313" key="4">
    <source>
        <dbReference type="Proteomes" id="UP000008820"/>
    </source>
</evidence>
<dbReference type="PANTHER" id="PTHR24123">
    <property type="entry name" value="ANKYRIN REPEAT-CONTAINING"/>
    <property type="match status" value="1"/>
</dbReference>
<dbReference type="InterPro" id="IPR051165">
    <property type="entry name" value="Multifunctional_ANK_Repeat"/>
</dbReference>
<dbReference type="PROSITE" id="PS50297">
    <property type="entry name" value="ANK_REP_REGION"/>
    <property type="match status" value="2"/>
</dbReference>
<dbReference type="OrthoDB" id="7730269at2759"/>
<dbReference type="Gene3D" id="1.25.40.20">
    <property type="entry name" value="Ankyrin repeat-containing domain"/>
    <property type="match status" value="3"/>
</dbReference>
<keyword evidence="2" id="KW-0040">ANK repeat</keyword>